<proteinExistence type="predicted"/>
<comment type="caution">
    <text evidence="1">The sequence shown here is derived from an EMBL/GenBank/DDBJ whole genome shotgun (WGS) entry which is preliminary data.</text>
</comment>
<reference evidence="1" key="2">
    <citation type="submission" date="2021-08" db="EMBL/GenBank/DDBJ databases">
        <authorList>
            <person name="Gostincar C."/>
            <person name="Sun X."/>
            <person name="Song Z."/>
            <person name="Gunde-Cimerman N."/>
        </authorList>
    </citation>
    <scope>NUCLEOTIDE SEQUENCE</scope>
    <source>
        <strain evidence="1">EXF-9911</strain>
    </source>
</reference>
<dbReference type="OrthoDB" id="3854798at2759"/>
<reference evidence="1" key="1">
    <citation type="journal article" date="2021" name="J Fungi (Basel)">
        <title>Virulence traits and population genomics of the black yeast Aureobasidium melanogenum.</title>
        <authorList>
            <person name="Cernosa A."/>
            <person name="Sun X."/>
            <person name="Gostincar C."/>
            <person name="Fang C."/>
            <person name="Gunde-Cimerman N."/>
            <person name="Song Z."/>
        </authorList>
    </citation>
    <scope>NUCLEOTIDE SEQUENCE</scope>
    <source>
        <strain evidence="1">EXF-9911</strain>
    </source>
</reference>
<dbReference type="Proteomes" id="UP000779574">
    <property type="component" value="Unassembled WGS sequence"/>
</dbReference>
<protein>
    <submittedName>
        <fullName evidence="1">Uncharacterized protein</fullName>
    </submittedName>
</protein>
<gene>
    <name evidence="1" type="ORF">KCU76_g1621</name>
</gene>
<name>A0A9P8JDZ4_AURME</name>
<feature type="non-terminal residue" evidence="1">
    <location>
        <position position="1"/>
    </location>
</feature>
<organism evidence="1 2">
    <name type="scientific">Aureobasidium melanogenum</name>
    <name type="common">Aureobasidium pullulans var. melanogenum</name>
    <dbReference type="NCBI Taxonomy" id="46634"/>
    <lineage>
        <taxon>Eukaryota</taxon>
        <taxon>Fungi</taxon>
        <taxon>Dikarya</taxon>
        <taxon>Ascomycota</taxon>
        <taxon>Pezizomycotina</taxon>
        <taxon>Dothideomycetes</taxon>
        <taxon>Dothideomycetidae</taxon>
        <taxon>Dothideales</taxon>
        <taxon>Saccotheciaceae</taxon>
        <taxon>Aureobasidium</taxon>
    </lineage>
</organism>
<dbReference type="AlphaFoldDB" id="A0A9P8JDZ4"/>
<evidence type="ECO:0000313" key="2">
    <source>
        <dbReference type="Proteomes" id="UP000779574"/>
    </source>
</evidence>
<sequence>MDKQKIAHLQSQLNEKLAAFKHEETKLNTNMASWVALNDLSKHVKEEFPEVKDAIDLSSYKATNLLAASKLIMHHDIHINEVMASMKKNYKQIFRLLEEAQAVVDQLKQDDKDNEKHEEVLKALDKPRADWEITIKRMAAIMQRLA</sequence>
<accession>A0A9P8JDZ4</accession>
<evidence type="ECO:0000313" key="1">
    <source>
        <dbReference type="EMBL" id="KAG9699292.1"/>
    </source>
</evidence>
<dbReference type="EMBL" id="JAHFXF010000036">
    <property type="protein sequence ID" value="KAG9699292.1"/>
    <property type="molecule type" value="Genomic_DNA"/>
</dbReference>